<gene>
    <name evidence="1" type="ORF">H4R34_000327</name>
</gene>
<sequence>MSDPLGLIFNLAARRQSPKRQLVFVDPDDEEAPYWWPAMVVANDDLAVFSQSISNFTDKPGKGEYLVCYFEDGS</sequence>
<dbReference type="OrthoDB" id="641149at2759"/>
<name>A0A9W8BDJ6_9FUNG</name>
<dbReference type="AlphaFoldDB" id="A0A9W8BDJ6"/>
<dbReference type="Proteomes" id="UP001151582">
    <property type="component" value="Unassembled WGS sequence"/>
</dbReference>
<accession>A0A9W8BDJ6</accession>
<comment type="caution">
    <text evidence="1">The sequence shown here is derived from an EMBL/GenBank/DDBJ whole genome shotgun (WGS) entry which is preliminary data.</text>
</comment>
<proteinExistence type="predicted"/>
<dbReference type="EMBL" id="JANBQB010000007">
    <property type="protein sequence ID" value="KAJ1984983.1"/>
    <property type="molecule type" value="Genomic_DNA"/>
</dbReference>
<reference evidence="1" key="1">
    <citation type="submission" date="2022-07" db="EMBL/GenBank/DDBJ databases">
        <title>Phylogenomic reconstructions and comparative analyses of Kickxellomycotina fungi.</title>
        <authorList>
            <person name="Reynolds N.K."/>
            <person name="Stajich J.E."/>
            <person name="Barry K."/>
            <person name="Grigoriev I.V."/>
            <person name="Crous P."/>
            <person name="Smith M.E."/>
        </authorList>
    </citation>
    <scope>NUCLEOTIDE SEQUENCE</scope>
    <source>
        <strain evidence="1">RSA 567</strain>
    </source>
</reference>
<protein>
    <recommendedName>
        <fullName evidence="3">PWWP domain-containing protein</fullName>
    </recommendedName>
</protein>
<evidence type="ECO:0000313" key="1">
    <source>
        <dbReference type="EMBL" id="KAJ1984983.1"/>
    </source>
</evidence>
<evidence type="ECO:0000313" key="2">
    <source>
        <dbReference type="Proteomes" id="UP001151582"/>
    </source>
</evidence>
<evidence type="ECO:0008006" key="3">
    <source>
        <dbReference type="Google" id="ProtNLM"/>
    </source>
</evidence>
<keyword evidence="2" id="KW-1185">Reference proteome</keyword>
<organism evidence="1 2">
    <name type="scientific">Dimargaris verticillata</name>
    <dbReference type="NCBI Taxonomy" id="2761393"/>
    <lineage>
        <taxon>Eukaryota</taxon>
        <taxon>Fungi</taxon>
        <taxon>Fungi incertae sedis</taxon>
        <taxon>Zoopagomycota</taxon>
        <taxon>Kickxellomycotina</taxon>
        <taxon>Dimargaritomycetes</taxon>
        <taxon>Dimargaritales</taxon>
        <taxon>Dimargaritaceae</taxon>
        <taxon>Dimargaris</taxon>
    </lineage>
</organism>